<dbReference type="GO" id="GO:0006406">
    <property type="term" value="P:mRNA export from nucleus"/>
    <property type="evidence" value="ECO:0007669"/>
    <property type="project" value="TreeGrafter"/>
</dbReference>
<dbReference type="InterPro" id="IPR021861">
    <property type="entry name" value="THO_THOC1"/>
</dbReference>
<evidence type="ECO:0000313" key="3">
    <source>
        <dbReference type="EMBL" id="CZT07673.1"/>
    </source>
</evidence>
<feature type="region of interest" description="Disordered" evidence="1">
    <location>
        <begin position="828"/>
        <end position="871"/>
    </location>
</feature>
<feature type="region of interest" description="Disordered" evidence="1">
    <location>
        <begin position="209"/>
        <end position="250"/>
    </location>
</feature>
<dbReference type="PANTHER" id="PTHR13265">
    <property type="entry name" value="THO COMPLEX SUBUNIT 1"/>
    <property type="match status" value="1"/>
</dbReference>
<evidence type="ECO:0000256" key="1">
    <source>
        <dbReference type="SAM" id="MobiDB-lite"/>
    </source>
</evidence>
<dbReference type="PROSITE" id="PS00856">
    <property type="entry name" value="GUANYLATE_KINASE_1"/>
    <property type="match status" value="1"/>
</dbReference>
<accession>A0A1E1LAV5</accession>
<dbReference type="AlphaFoldDB" id="A0A1E1LAV5"/>
<dbReference type="PANTHER" id="PTHR13265:SF0">
    <property type="entry name" value="HPR1"/>
    <property type="match status" value="1"/>
</dbReference>
<keyword evidence="4" id="KW-1185">Reference proteome</keyword>
<dbReference type="CDD" id="cd00071">
    <property type="entry name" value="GMPK"/>
    <property type="match status" value="1"/>
</dbReference>
<sequence>MGHHAIRMADDAGKLLQETLQKALEIKTTSNVEPPLSKADLAGLLGRFDTIFPATVSADSKKHAVETAVREAFSDILASTTIDSPSFVNVWNLFDILSILSDDDKTEPAVMFWLVEELLESQTVAGCRKIFDYLESRRERIIARNFASKNLVILRSCNELLRRLSRAEDTAFCGRVFIFMFQSFPLGDKSSVNLRGEFHVENVTTFDTVPSTETNSEQMEIDTKTEPTAKDSDGASKKPNEDQSSLAKGVTFSKTEKSMSADELYPIFWALQQSFSQPRKLFDSAQFSGFKLGLEATMHMFKSVESTGRPTKVPEDGKRGTKRKRGQGDDDLANAFNPKYLTSRDLFELEISDISFRRHILVQVLIVMDFLLSLSAKAKERLTKSKLPENANKSVMYLDQVLTDEDTKWAIDMKKSIAEYLRQGSEGAYFYRMVETVLSRDKNWVRWKILNCPSIAHPAITADEYAASKASARKSTTNKKLRPNPIGSLDLKFLSETDSRGGLDRLKDPARYKLPPVKSFKSKIELDDMDIEMAMDEESKNAATESKASKSWRAQRIASTTKLAVFDKIERSDKIDILFQDNVRREEHLSNGDTEAADGQALVKSPKHRRPIVISCISSPTQSTVVSRLFATHEKSLGNKVSYTTRPPRGSESNAVQYYFVDKETFNVMRDGDQFLQYSTYDGDDYGTSRKSVEGIIAQGKVPVLEMDLQGIQQLKDQDYDAHYVFIGPANVEDLEAVLKKQDSESEDKFKQRLANAKQDVEQSKIQGFYDLVVVDDSTEPAYEALESFVLGQARETDQEKDKVMQVAPVDGEPRPETIGIEVQTANEMAPSIEENPTSVEGLPESMETDDVPVVVQGNSATTADGDEMMN</sequence>
<dbReference type="Pfam" id="PF00625">
    <property type="entry name" value="Guanylate_kin"/>
    <property type="match status" value="1"/>
</dbReference>
<gene>
    <name evidence="3" type="ORF">RCO7_10271</name>
</gene>
<reference evidence="4" key="1">
    <citation type="submission" date="2016-03" db="EMBL/GenBank/DDBJ databases">
        <authorList>
            <person name="Ploux O."/>
        </authorList>
    </citation>
    <scope>NUCLEOTIDE SEQUENCE [LARGE SCALE GENOMIC DNA]</scope>
    <source>
        <strain evidence="4">UK7</strain>
    </source>
</reference>
<dbReference type="InParanoid" id="A0A1E1LAV5"/>
<dbReference type="EMBL" id="FJUW01000043">
    <property type="protein sequence ID" value="CZT07673.1"/>
    <property type="molecule type" value="Genomic_DNA"/>
</dbReference>
<protein>
    <submittedName>
        <fullName evidence="3">Related to nuclear matrix protein p84</fullName>
    </submittedName>
</protein>
<feature type="region of interest" description="Disordered" evidence="1">
    <location>
        <begin position="305"/>
        <end position="331"/>
    </location>
</feature>
<evidence type="ECO:0000259" key="2">
    <source>
        <dbReference type="PROSITE" id="PS50052"/>
    </source>
</evidence>
<dbReference type="SMART" id="SM00072">
    <property type="entry name" value="GuKc"/>
    <property type="match status" value="1"/>
</dbReference>
<organism evidence="3 4">
    <name type="scientific">Rhynchosporium graminicola</name>
    <dbReference type="NCBI Taxonomy" id="2792576"/>
    <lineage>
        <taxon>Eukaryota</taxon>
        <taxon>Fungi</taxon>
        <taxon>Dikarya</taxon>
        <taxon>Ascomycota</taxon>
        <taxon>Pezizomycotina</taxon>
        <taxon>Leotiomycetes</taxon>
        <taxon>Helotiales</taxon>
        <taxon>Ploettnerulaceae</taxon>
        <taxon>Rhynchosporium</taxon>
    </lineage>
</organism>
<dbReference type="PROSITE" id="PS50052">
    <property type="entry name" value="GUANYLATE_KINASE_2"/>
    <property type="match status" value="1"/>
</dbReference>
<evidence type="ECO:0000313" key="4">
    <source>
        <dbReference type="Proteomes" id="UP000178129"/>
    </source>
</evidence>
<comment type="caution">
    <text evidence="3">The sequence shown here is derived from an EMBL/GenBank/DDBJ whole genome shotgun (WGS) entry which is preliminary data.</text>
</comment>
<dbReference type="Proteomes" id="UP000178129">
    <property type="component" value="Unassembled WGS sequence"/>
</dbReference>
<dbReference type="STRING" id="914237.A0A1E1LAV5"/>
<name>A0A1E1LAV5_9HELO</name>
<dbReference type="InterPro" id="IPR008145">
    <property type="entry name" value="GK/Ca_channel_bsu"/>
</dbReference>
<dbReference type="InterPro" id="IPR020590">
    <property type="entry name" value="Guanylate_kinase_CS"/>
</dbReference>
<dbReference type="Gene3D" id="3.40.50.300">
    <property type="entry name" value="P-loop containing nucleotide triphosphate hydrolases"/>
    <property type="match status" value="1"/>
</dbReference>
<feature type="compositionally biased region" description="Polar residues" evidence="1">
    <location>
        <begin position="209"/>
        <end position="218"/>
    </location>
</feature>
<dbReference type="SUPFAM" id="SSF52540">
    <property type="entry name" value="P-loop containing nucleoside triphosphate hydrolases"/>
    <property type="match status" value="1"/>
</dbReference>
<dbReference type="InterPro" id="IPR008144">
    <property type="entry name" value="Guanylate_kin-like_dom"/>
</dbReference>
<dbReference type="Pfam" id="PF11957">
    <property type="entry name" value="efThoc1"/>
    <property type="match status" value="1"/>
</dbReference>
<proteinExistence type="predicted"/>
<dbReference type="InterPro" id="IPR027417">
    <property type="entry name" value="P-loop_NTPase"/>
</dbReference>
<feature type="compositionally biased region" description="Basic and acidic residues" evidence="1">
    <location>
        <begin position="221"/>
        <end position="241"/>
    </location>
</feature>
<feature type="domain" description="Guanylate kinase-like" evidence="2">
    <location>
        <begin position="609"/>
        <end position="791"/>
    </location>
</feature>
<dbReference type="GO" id="GO:0000445">
    <property type="term" value="C:THO complex part of transcription export complex"/>
    <property type="evidence" value="ECO:0007669"/>
    <property type="project" value="TreeGrafter"/>
</dbReference>